<evidence type="ECO:0000313" key="2">
    <source>
        <dbReference type="Proteomes" id="UP000717328"/>
    </source>
</evidence>
<name>A0A9P7KJ53_9AGAR</name>
<protein>
    <submittedName>
        <fullName evidence="1">Uncharacterized protein</fullName>
    </submittedName>
</protein>
<feature type="non-terminal residue" evidence="1">
    <location>
        <position position="1"/>
    </location>
</feature>
<dbReference type="AlphaFoldDB" id="A0A9P7KJ53"/>
<keyword evidence="2" id="KW-1185">Reference proteome</keyword>
<reference evidence="1" key="1">
    <citation type="submission" date="2021-02" db="EMBL/GenBank/DDBJ databases">
        <authorList>
            <person name="Nieuwenhuis M."/>
            <person name="Van De Peppel L.J.J."/>
        </authorList>
    </citation>
    <scope>NUCLEOTIDE SEQUENCE</scope>
    <source>
        <strain evidence="1">D49</strain>
    </source>
</reference>
<dbReference type="EMBL" id="JABCKI010001196">
    <property type="protein sequence ID" value="KAG5649306.1"/>
    <property type="molecule type" value="Genomic_DNA"/>
</dbReference>
<dbReference type="Proteomes" id="UP000717328">
    <property type="component" value="Unassembled WGS sequence"/>
</dbReference>
<reference evidence="1" key="2">
    <citation type="submission" date="2021-10" db="EMBL/GenBank/DDBJ databases">
        <title>Phylogenomics reveals ancestral predisposition of the termite-cultivated fungus Termitomyces towards a domesticated lifestyle.</title>
        <authorList>
            <person name="Auxier B."/>
            <person name="Grum-Grzhimaylo A."/>
            <person name="Cardenas M.E."/>
            <person name="Lodge J.D."/>
            <person name="Laessoe T."/>
            <person name="Pedersen O."/>
            <person name="Smith M.E."/>
            <person name="Kuyper T.W."/>
            <person name="Franco-Molano E.A."/>
            <person name="Baroni T.J."/>
            <person name="Aanen D.K."/>
        </authorList>
    </citation>
    <scope>NUCLEOTIDE SEQUENCE</scope>
    <source>
        <strain evidence="1">D49</strain>
    </source>
</reference>
<comment type="caution">
    <text evidence="1">The sequence shown here is derived from an EMBL/GenBank/DDBJ whole genome shotgun (WGS) entry which is preliminary data.</text>
</comment>
<gene>
    <name evidence="1" type="ORF">H0H81_004715</name>
</gene>
<evidence type="ECO:0000313" key="1">
    <source>
        <dbReference type="EMBL" id="KAG5649306.1"/>
    </source>
</evidence>
<organism evidence="1 2">
    <name type="scientific">Sphagnurus paluster</name>
    <dbReference type="NCBI Taxonomy" id="117069"/>
    <lineage>
        <taxon>Eukaryota</taxon>
        <taxon>Fungi</taxon>
        <taxon>Dikarya</taxon>
        <taxon>Basidiomycota</taxon>
        <taxon>Agaricomycotina</taxon>
        <taxon>Agaricomycetes</taxon>
        <taxon>Agaricomycetidae</taxon>
        <taxon>Agaricales</taxon>
        <taxon>Tricholomatineae</taxon>
        <taxon>Lyophyllaceae</taxon>
        <taxon>Sphagnurus</taxon>
    </lineage>
</organism>
<sequence>TGPLVSREGMDILRSKRTGSAHSPSVSWFISPAGSDLRLGYVLDRDPTVFEGVKYVSHSEEYSVKSIFAGRAAYNEFTAMYCTDNPNVAYDQFDKVRRGAMGPVCTGRKGLCWIV</sequence>
<proteinExistence type="predicted"/>
<accession>A0A9P7KJ53</accession>